<gene>
    <name evidence="2" type="ORF">BGZ96_009379</name>
</gene>
<feature type="region of interest" description="Disordered" evidence="1">
    <location>
        <begin position="91"/>
        <end position="113"/>
    </location>
</feature>
<sequence length="182" mass="20317">MEAHVKNGSKREGQGIPPFYFPAPHISGPDIVFHVKINGSLYPVFIQLKLRQVLEGSDVEKALATINSNTIQGKMDKEHEKLVKDIAQEHKQANRELESSSRTGSTQPQQPPRLQDYCSTGVYVSMVITYPADAVLCLQWKKQEKDSKHVGSLAGSVYGPGPMDKSKVELLSENHFAQWFLI</sequence>
<evidence type="ECO:0000313" key="2">
    <source>
        <dbReference type="EMBL" id="KAG0286517.1"/>
    </source>
</evidence>
<comment type="caution">
    <text evidence="2">The sequence shown here is derived from an EMBL/GenBank/DDBJ whole genome shotgun (WGS) entry which is preliminary data.</text>
</comment>
<name>A0ABQ7JWU7_9FUNG</name>
<dbReference type="EMBL" id="JAAAIM010000566">
    <property type="protein sequence ID" value="KAG0286517.1"/>
    <property type="molecule type" value="Genomic_DNA"/>
</dbReference>
<reference evidence="2 3" key="1">
    <citation type="journal article" date="2020" name="Fungal Divers.">
        <title>Resolving the Mortierellaceae phylogeny through synthesis of multi-gene phylogenetics and phylogenomics.</title>
        <authorList>
            <person name="Vandepol N."/>
            <person name="Liber J."/>
            <person name="Desiro A."/>
            <person name="Na H."/>
            <person name="Kennedy M."/>
            <person name="Barry K."/>
            <person name="Grigoriev I.V."/>
            <person name="Miller A.N."/>
            <person name="O'Donnell K."/>
            <person name="Stajich J.E."/>
            <person name="Bonito G."/>
        </authorList>
    </citation>
    <scope>NUCLEOTIDE SEQUENCE [LARGE SCALE GENOMIC DNA]</scope>
    <source>
        <strain evidence="2 3">AD045</strain>
    </source>
</reference>
<evidence type="ECO:0000256" key="1">
    <source>
        <dbReference type="SAM" id="MobiDB-lite"/>
    </source>
</evidence>
<protein>
    <recommendedName>
        <fullName evidence="4">FACT complex subunit</fullName>
    </recommendedName>
</protein>
<keyword evidence="3" id="KW-1185">Reference proteome</keyword>
<organism evidence="2 3">
    <name type="scientific">Linnemannia gamsii</name>
    <dbReference type="NCBI Taxonomy" id="64522"/>
    <lineage>
        <taxon>Eukaryota</taxon>
        <taxon>Fungi</taxon>
        <taxon>Fungi incertae sedis</taxon>
        <taxon>Mucoromycota</taxon>
        <taxon>Mortierellomycotina</taxon>
        <taxon>Mortierellomycetes</taxon>
        <taxon>Mortierellales</taxon>
        <taxon>Mortierellaceae</taxon>
        <taxon>Linnemannia</taxon>
    </lineage>
</organism>
<dbReference type="Proteomes" id="UP001194696">
    <property type="component" value="Unassembled WGS sequence"/>
</dbReference>
<evidence type="ECO:0008006" key="4">
    <source>
        <dbReference type="Google" id="ProtNLM"/>
    </source>
</evidence>
<evidence type="ECO:0000313" key="3">
    <source>
        <dbReference type="Proteomes" id="UP001194696"/>
    </source>
</evidence>
<accession>A0ABQ7JWU7</accession>
<proteinExistence type="predicted"/>